<organism evidence="1 2">
    <name type="scientific">Shewanella frigidimarina (strain NCIMB 400)</name>
    <dbReference type="NCBI Taxonomy" id="318167"/>
    <lineage>
        <taxon>Bacteria</taxon>
        <taxon>Pseudomonadati</taxon>
        <taxon>Pseudomonadota</taxon>
        <taxon>Gammaproteobacteria</taxon>
        <taxon>Alteromonadales</taxon>
        <taxon>Shewanellaceae</taxon>
        <taxon>Shewanella</taxon>
    </lineage>
</organism>
<accession>Q07VX4</accession>
<dbReference type="RefSeq" id="WP_011639420.1">
    <property type="nucleotide sequence ID" value="NC_008345.1"/>
</dbReference>
<evidence type="ECO:0000313" key="1">
    <source>
        <dbReference type="EMBL" id="ABI73840.1"/>
    </source>
</evidence>
<dbReference type="Proteomes" id="UP000000684">
    <property type="component" value="Chromosome"/>
</dbReference>
<gene>
    <name evidence="1" type="ordered locus">Sfri_4015</name>
</gene>
<name>Q07VX4_SHEFN</name>
<dbReference type="HOGENOM" id="CLU_1531514_0_0_6"/>
<keyword evidence="2" id="KW-1185">Reference proteome</keyword>
<dbReference type="OrthoDB" id="8824552at2"/>
<dbReference type="STRING" id="318167.Sfri_4015"/>
<protein>
    <submittedName>
        <fullName evidence="1">Uncharacterized protein</fullName>
    </submittedName>
</protein>
<dbReference type="AlphaFoldDB" id="Q07VX4"/>
<dbReference type="GeneID" id="41839367"/>
<dbReference type="KEGG" id="sfr:Sfri_4015"/>
<dbReference type="EMBL" id="CP000447">
    <property type="protein sequence ID" value="ABI73840.1"/>
    <property type="molecule type" value="Genomic_DNA"/>
</dbReference>
<reference evidence="1 2" key="1">
    <citation type="submission" date="2006-08" db="EMBL/GenBank/DDBJ databases">
        <title>Complete sequence of Shewanella frigidimarina NCIMB 400.</title>
        <authorList>
            <consortium name="US DOE Joint Genome Institute"/>
            <person name="Copeland A."/>
            <person name="Lucas S."/>
            <person name="Lapidus A."/>
            <person name="Barry K."/>
            <person name="Detter J.C."/>
            <person name="Glavina del Rio T."/>
            <person name="Hammon N."/>
            <person name="Israni S."/>
            <person name="Dalin E."/>
            <person name="Tice H."/>
            <person name="Pitluck S."/>
            <person name="Fredrickson J.K."/>
            <person name="Kolker E."/>
            <person name="McCuel L.A."/>
            <person name="DiChristina T."/>
            <person name="Nealson K.H."/>
            <person name="Newman D."/>
            <person name="Tiedje J.M."/>
            <person name="Zhou J."/>
            <person name="Romine M.F."/>
            <person name="Culley D.E."/>
            <person name="Serres M."/>
            <person name="Chertkov O."/>
            <person name="Brettin T."/>
            <person name="Bruce D."/>
            <person name="Han C."/>
            <person name="Tapia R."/>
            <person name="Gilna P."/>
            <person name="Schmutz J."/>
            <person name="Larimer F."/>
            <person name="Land M."/>
            <person name="Hauser L."/>
            <person name="Kyrpides N."/>
            <person name="Mikhailova N."/>
            <person name="Richardson P."/>
        </authorList>
    </citation>
    <scope>NUCLEOTIDE SEQUENCE [LARGE SCALE GENOMIC DNA]</scope>
    <source>
        <strain evidence="1 2">NCIMB 400</strain>
    </source>
</reference>
<sequence length="175" mass="20318">MPLQWLAFDYTNYRLCGNVGNRKKGGWFPLKDNSLYSTYDNQREESEDAYLLDPTDEDDVNLIAFDETGNAIPAPKASDWERFRAEQTIERLKLNEHADLAEARRKIWQKVCFEVEQYQKFKARCNKGGNPGARQKMKAHSQNIKKLTSFEAELSSVAKWCIFFREDAQLARLVA</sequence>
<evidence type="ECO:0000313" key="2">
    <source>
        <dbReference type="Proteomes" id="UP000000684"/>
    </source>
</evidence>
<proteinExistence type="predicted"/>